<dbReference type="PROSITE" id="PS51278">
    <property type="entry name" value="GATASE_TYPE_2"/>
    <property type="match status" value="1"/>
</dbReference>
<evidence type="ECO:0000256" key="1">
    <source>
        <dbReference type="ARBA" id="ARBA00005187"/>
    </source>
</evidence>
<dbReference type="EC" id="6.3.5.4" evidence="3"/>
<comment type="pathway">
    <text evidence="1">Amino-acid biosynthesis; L-asparagine biosynthesis; L-asparagine from L-aspartate (L-Gln route): step 1/1.</text>
</comment>
<gene>
    <name evidence="10" type="ORF">FGU71_07075</name>
</gene>
<reference evidence="10 11" key="1">
    <citation type="submission" date="2019-06" db="EMBL/GenBank/DDBJ databases">
        <title>Erythrobacter insulae sp. nov., isolated from a tidal flat.</title>
        <authorList>
            <person name="Yoon J.-H."/>
        </authorList>
    </citation>
    <scope>NUCLEOTIDE SEQUENCE [LARGE SCALE GENOMIC DNA]</scope>
    <source>
        <strain evidence="10 11">JBTF-M21</strain>
    </source>
</reference>
<dbReference type="InterPro" id="IPR051786">
    <property type="entry name" value="ASN_synthetase/amidase"/>
</dbReference>
<comment type="similarity">
    <text evidence="2">Belongs to the asparagine synthetase family.</text>
</comment>
<dbReference type="InterPro" id="IPR033738">
    <property type="entry name" value="AsnB_N"/>
</dbReference>
<dbReference type="InterPro" id="IPR017932">
    <property type="entry name" value="GATase_2_dom"/>
</dbReference>
<evidence type="ECO:0000256" key="3">
    <source>
        <dbReference type="ARBA" id="ARBA00012737"/>
    </source>
</evidence>
<dbReference type="OrthoDB" id="9763290at2"/>
<dbReference type="InterPro" id="IPR029055">
    <property type="entry name" value="Ntn_hydrolases_N"/>
</dbReference>
<dbReference type="Proteomes" id="UP000316343">
    <property type="component" value="Unassembled WGS sequence"/>
</dbReference>
<evidence type="ECO:0000256" key="2">
    <source>
        <dbReference type="ARBA" id="ARBA00005752"/>
    </source>
</evidence>
<feature type="domain" description="Glutamine amidotransferase type-2" evidence="9">
    <location>
        <begin position="1"/>
        <end position="189"/>
    </location>
</feature>
<dbReference type="InterPro" id="IPR006426">
    <property type="entry name" value="Asn_synth_AEB"/>
</dbReference>
<dbReference type="AlphaFoldDB" id="A0A547PBY8"/>
<keyword evidence="6" id="KW-0315">Glutamine amidotransferase</keyword>
<dbReference type="Pfam" id="PF13537">
    <property type="entry name" value="GATase_7"/>
    <property type="match status" value="1"/>
</dbReference>
<accession>A0A547PBY8</accession>
<dbReference type="PANTHER" id="PTHR43284">
    <property type="entry name" value="ASPARAGINE SYNTHETASE (GLUTAMINE-HYDROLYZING)"/>
    <property type="match status" value="1"/>
</dbReference>
<keyword evidence="11" id="KW-1185">Reference proteome</keyword>
<evidence type="ECO:0000313" key="11">
    <source>
        <dbReference type="Proteomes" id="UP000316343"/>
    </source>
</evidence>
<dbReference type="Pfam" id="PF00733">
    <property type="entry name" value="Asn_synthase"/>
    <property type="match status" value="1"/>
</dbReference>
<keyword evidence="4 8" id="KW-0547">Nucleotide-binding</keyword>
<evidence type="ECO:0000256" key="7">
    <source>
        <dbReference type="ARBA" id="ARBA00048741"/>
    </source>
</evidence>
<dbReference type="InterPro" id="IPR001962">
    <property type="entry name" value="Asn_synthase"/>
</dbReference>
<evidence type="ECO:0000313" key="10">
    <source>
        <dbReference type="EMBL" id="TRD11650.1"/>
    </source>
</evidence>
<dbReference type="GO" id="GO:0005524">
    <property type="term" value="F:ATP binding"/>
    <property type="evidence" value="ECO:0007669"/>
    <property type="project" value="UniProtKB-KW"/>
</dbReference>
<dbReference type="SUPFAM" id="SSF56235">
    <property type="entry name" value="N-terminal nucleophile aminohydrolases (Ntn hydrolases)"/>
    <property type="match status" value="1"/>
</dbReference>
<comment type="caution">
    <text evidence="10">The sequence shown here is derived from an EMBL/GenBank/DDBJ whole genome shotgun (WGS) entry which is preliminary data.</text>
</comment>
<dbReference type="GO" id="GO:0006529">
    <property type="term" value="P:asparagine biosynthetic process"/>
    <property type="evidence" value="ECO:0007669"/>
    <property type="project" value="InterPro"/>
</dbReference>
<dbReference type="RefSeq" id="WP_142787923.1">
    <property type="nucleotide sequence ID" value="NZ_VHJK01000001.1"/>
</dbReference>
<dbReference type="Gene3D" id="3.60.20.10">
    <property type="entry name" value="Glutamine Phosphoribosylpyrophosphate, subunit 1, domain 1"/>
    <property type="match status" value="1"/>
</dbReference>
<evidence type="ECO:0000256" key="5">
    <source>
        <dbReference type="ARBA" id="ARBA00022840"/>
    </source>
</evidence>
<evidence type="ECO:0000259" key="9">
    <source>
        <dbReference type="PROSITE" id="PS51278"/>
    </source>
</evidence>
<comment type="catalytic activity">
    <reaction evidence="7">
        <text>L-aspartate + L-glutamine + ATP + H2O = L-asparagine + L-glutamate + AMP + diphosphate + H(+)</text>
        <dbReference type="Rhea" id="RHEA:12228"/>
        <dbReference type="ChEBI" id="CHEBI:15377"/>
        <dbReference type="ChEBI" id="CHEBI:15378"/>
        <dbReference type="ChEBI" id="CHEBI:29985"/>
        <dbReference type="ChEBI" id="CHEBI:29991"/>
        <dbReference type="ChEBI" id="CHEBI:30616"/>
        <dbReference type="ChEBI" id="CHEBI:33019"/>
        <dbReference type="ChEBI" id="CHEBI:58048"/>
        <dbReference type="ChEBI" id="CHEBI:58359"/>
        <dbReference type="ChEBI" id="CHEBI:456215"/>
        <dbReference type="EC" id="6.3.5.4"/>
    </reaction>
</comment>
<keyword evidence="5 8" id="KW-0067">ATP-binding</keyword>
<name>A0A547PBY8_9SPHN</name>
<dbReference type="Gene3D" id="3.40.50.620">
    <property type="entry name" value="HUPs"/>
    <property type="match status" value="1"/>
</dbReference>
<dbReference type="GO" id="GO:0004066">
    <property type="term" value="F:asparagine synthase (glutamine-hydrolyzing) activity"/>
    <property type="evidence" value="ECO:0007669"/>
    <property type="project" value="UniProtKB-EC"/>
</dbReference>
<dbReference type="PANTHER" id="PTHR43284:SF1">
    <property type="entry name" value="ASPARAGINE SYNTHETASE"/>
    <property type="match status" value="1"/>
</dbReference>
<evidence type="ECO:0000256" key="6">
    <source>
        <dbReference type="ARBA" id="ARBA00022962"/>
    </source>
</evidence>
<dbReference type="CDD" id="cd01991">
    <property type="entry name" value="Asn_synthase_B_C"/>
    <property type="match status" value="1"/>
</dbReference>
<organism evidence="10 11">
    <name type="scientific">Erythrobacter insulae</name>
    <dbReference type="NCBI Taxonomy" id="2584124"/>
    <lineage>
        <taxon>Bacteria</taxon>
        <taxon>Pseudomonadati</taxon>
        <taxon>Pseudomonadota</taxon>
        <taxon>Alphaproteobacteria</taxon>
        <taxon>Sphingomonadales</taxon>
        <taxon>Erythrobacteraceae</taxon>
        <taxon>Erythrobacter/Porphyrobacter group</taxon>
        <taxon>Erythrobacter</taxon>
    </lineage>
</organism>
<dbReference type="CDD" id="cd00712">
    <property type="entry name" value="AsnB"/>
    <property type="match status" value="1"/>
</dbReference>
<protein>
    <recommendedName>
        <fullName evidence="3">asparagine synthase (glutamine-hydrolyzing)</fullName>
        <ecNumber evidence="3">6.3.5.4</ecNumber>
    </recommendedName>
</protein>
<dbReference type="EMBL" id="VHJK01000001">
    <property type="protein sequence ID" value="TRD11650.1"/>
    <property type="molecule type" value="Genomic_DNA"/>
</dbReference>
<proteinExistence type="inferred from homology"/>
<sequence length="628" mass="70000">MTGIAAVLCDGPGPQKTVQAMSAVLEQTPHDSAGDWADGAMALSACALATTAESLGIVQPCTSLSSDIALVFDGFLTNHAELRRDLLERGAILRNRSDEELVLCAYEEWGDECAIRIEGEFAFVIADLRRQILFCARDHQGLRPLYYFDDGTIFAAGSSIAAVLAALPGTPQCDYEFLAEAMIAEVHSIERTGWKDVRRLKAAHCLSRPLSGKFREFRYYSLPERPITKFRSDADYIAHYRDVLSDAIRRTSRTHLPLAIEVSGGLDSSAVYCLAQSMIAQGGIEAPSIAAYSLRGEEGGASDEIQFARAVADFTDTKLYESELFRPPLEWFAAEAAQARDLPTYTNAAHSIHMEQLIASSGARVVLNGMGGDQWLDGSYGYYHQAIRARAPARFIENLRRDIGLYGVRSAVPFAIRKLMLSALPDPLRLALKRSRPDYARLHYEGVQFLNDEFAEKVRAAKRRYLADLPVDEVHTANVRTLDSLPNQRAFDLMYRQRANIGLEGRSPMFTRQFIEFCCSVPEDLKFRGGRTKWLHREAMRGLMPDCVTDREDKASFPERKHDASIRSLCEKAAGEELAPIIDAKRFTAFCALREGENIDDSWGRPYWGAYSVAQFLKNISYIPTTKG</sequence>
<dbReference type="InterPro" id="IPR014729">
    <property type="entry name" value="Rossmann-like_a/b/a_fold"/>
</dbReference>
<feature type="binding site" evidence="8">
    <location>
        <position position="98"/>
    </location>
    <ligand>
        <name>L-glutamine</name>
        <dbReference type="ChEBI" id="CHEBI:58359"/>
    </ligand>
</feature>
<evidence type="ECO:0000256" key="8">
    <source>
        <dbReference type="PIRSR" id="PIRSR001589-2"/>
    </source>
</evidence>
<dbReference type="PIRSF" id="PIRSF001589">
    <property type="entry name" value="Asn_synthetase_glu-h"/>
    <property type="match status" value="1"/>
</dbReference>
<evidence type="ECO:0000256" key="4">
    <source>
        <dbReference type="ARBA" id="ARBA00022741"/>
    </source>
</evidence>
<dbReference type="SUPFAM" id="SSF52402">
    <property type="entry name" value="Adenine nucleotide alpha hydrolases-like"/>
    <property type="match status" value="1"/>
</dbReference>